<dbReference type="Proteomes" id="UP000238823">
    <property type="component" value="Unassembled WGS sequence"/>
</dbReference>
<dbReference type="AlphaFoldDB" id="A0A2S9YT19"/>
<comment type="caution">
    <text evidence="2">The sequence shown here is derived from an EMBL/GenBank/DDBJ whole genome shotgun (WGS) entry which is preliminary data.</text>
</comment>
<organism evidence="2 3">
    <name type="scientific">Enhygromyxa salina</name>
    <dbReference type="NCBI Taxonomy" id="215803"/>
    <lineage>
        <taxon>Bacteria</taxon>
        <taxon>Pseudomonadati</taxon>
        <taxon>Myxococcota</taxon>
        <taxon>Polyangia</taxon>
        <taxon>Nannocystales</taxon>
        <taxon>Nannocystaceae</taxon>
        <taxon>Enhygromyxa</taxon>
    </lineage>
</organism>
<protein>
    <submittedName>
        <fullName evidence="2">Phosphotransferase enzyme family protein</fullName>
    </submittedName>
</protein>
<feature type="domain" description="Aminoglycoside phosphotransferase" evidence="1">
    <location>
        <begin position="37"/>
        <end position="245"/>
    </location>
</feature>
<dbReference type="GO" id="GO:0016740">
    <property type="term" value="F:transferase activity"/>
    <property type="evidence" value="ECO:0007669"/>
    <property type="project" value="UniProtKB-KW"/>
</dbReference>
<proteinExistence type="predicted"/>
<reference evidence="2 3" key="1">
    <citation type="submission" date="2018-03" db="EMBL/GenBank/DDBJ databases">
        <title>Draft Genome Sequences of the Obligatory Marine Myxobacteria Enhygromyxa salina SWB007.</title>
        <authorList>
            <person name="Poehlein A."/>
            <person name="Moghaddam J.A."/>
            <person name="Harms H."/>
            <person name="Alanjari M."/>
            <person name="Koenig G.M."/>
            <person name="Daniel R."/>
            <person name="Schaeberle T.F."/>
        </authorList>
    </citation>
    <scope>NUCLEOTIDE SEQUENCE [LARGE SCALE GENOMIC DNA]</scope>
    <source>
        <strain evidence="2 3">SWB007</strain>
    </source>
</reference>
<accession>A0A2S9YT19</accession>
<dbReference type="InterPro" id="IPR002575">
    <property type="entry name" value="Aminoglycoside_PTrfase"/>
</dbReference>
<dbReference type="Pfam" id="PF01636">
    <property type="entry name" value="APH"/>
    <property type="match status" value="1"/>
</dbReference>
<evidence type="ECO:0000313" key="2">
    <source>
        <dbReference type="EMBL" id="PRQ08182.1"/>
    </source>
</evidence>
<dbReference type="OrthoDB" id="3806873at2"/>
<dbReference type="EMBL" id="PVNL01000044">
    <property type="protein sequence ID" value="PRQ08182.1"/>
    <property type="molecule type" value="Genomic_DNA"/>
</dbReference>
<dbReference type="Gene3D" id="3.90.1200.10">
    <property type="match status" value="1"/>
</dbReference>
<dbReference type="InterPro" id="IPR011009">
    <property type="entry name" value="Kinase-like_dom_sf"/>
</dbReference>
<dbReference type="SUPFAM" id="SSF56112">
    <property type="entry name" value="Protein kinase-like (PK-like)"/>
    <property type="match status" value="1"/>
</dbReference>
<evidence type="ECO:0000259" key="1">
    <source>
        <dbReference type="Pfam" id="PF01636"/>
    </source>
</evidence>
<gene>
    <name evidence="2" type="ORF">ENSA7_21540</name>
</gene>
<dbReference type="RefSeq" id="WP_106089160.1">
    <property type="nucleotide sequence ID" value="NZ_PVNL01000044.1"/>
</dbReference>
<evidence type="ECO:0000313" key="3">
    <source>
        <dbReference type="Proteomes" id="UP000238823"/>
    </source>
</evidence>
<name>A0A2S9YT19_9BACT</name>
<keyword evidence="2" id="KW-0808">Transferase</keyword>
<sequence>MFVVAQTVIRYLLARGLLEVEDVVAGRVVVQEERRRNNNLRVSVDGRRGLFLKQAASEDPSLRETLDREAWVYAQVPARAPKLDAITPRRLHFDAHRSILVTELLDGLTIGAAGAAVDSVELAVMLGAALARAHEGGASLVQETDERLPRHPPSVLLLTDSECVVSPSVHPGIVEAIHELPELAGALTELRGAWSGDTLIHGDVKWDNVLLVPDAGGEPRIVLVDWELADVGDPAWDVAGMLYGCLLDLISEDGEAAGARRPPTVEARRLAVARALWSTYIACRGLSPRRSAALLVQSTRLAGARLVQSAVEAQALDQPLARSTLVLLQLAANVMRAPRRAHTALLGLESPLSSGVSVAAEVRA</sequence>